<dbReference type="PANTHER" id="PTHR34677">
    <property type="match status" value="1"/>
</dbReference>
<evidence type="ECO:0000256" key="3">
    <source>
        <dbReference type="SAM" id="SignalP"/>
    </source>
</evidence>
<dbReference type="PANTHER" id="PTHR34677:SF3">
    <property type="entry name" value="BACTERIAL IG-LIKE DOMAIN-CONTAINING PROTEIN"/>
    <property type="match status" value="1"/>
</dbReference>
<dbReference type="Gene3D" id="2.60.40.10">
    <property type="entry name" value="Immunoglobulins"/>
    <property type="match status" value="6"/>
</dbReference>
<comment type="caution">
    <text evidence="5">The sequence shown here is derived from an EMBL/GenBank/DDBJ whole genome shotgun (WGS) entry which is preliminary data.</text>
</comment>
<evidence type="ECO:0000259" key="4">
    <source>
        <dbReference type="Pfam" id="PF19077"/>
    </source>
</evidence>
<organism evidence="5 6">
    <name type="scientific">Nocardioides conyzicola</name>
    <dbReference type="NCBI Taxonomy" id="1651781"/>
    <lineage>
        <taxon>Bacteria</taxon>
        <taxon>Bacillati</taxon>
        <taxon>Actinomycetota</taxon>
        <taxon>Actinomycetes</taxon>
        <taxon>Propionibacteriales</taxon>
        <taxon>Nocardioidaceae</taxon>
        <taxon>Nocardioides</taxon>
    </lineage>
</organism>
<dbReference type="InterPro" id="IPR044016">
    <property type="entry name" value="Big_13"/>
</dbReference>
<feature type="region of interest" description="Disordered" evidence="2">
    <location>
        <begin position="379"/>
        <end position="411"/>
    </location>
</feature>
<keyword evidence="6" id="KW-1185">Reference proteome</keyword>
<evidence type="ECO:0000313" key="6">
    <source>
        <dbReference type="Proteomes" id="UP001499974"/>
    </source>
</evidence>
<dbReference type="RefSeq" id="WP_345522506.1">
    <property type="nucleotide sequence ID" value="NZ_BAABKM010000002.1"/>
</dbReference>
<keyword evidence="1" id="KW-0175">Coiled coil</keyword>
<reference evidence="6" key="1">
    <citation type="journal article" date="2019" name="Int. J. Syst. Evol. Microbiol.">
        <title>The Global Catalogue of Microorganisms (GCM) 10K type strain sequencing project: providing services to taxonomists for standard genome sequencing and annotation.</title>
        <authorList>
            <consortium name="The Broad Institute Genomics Platform"/>
            <consortium name="The Broad Institute Genome Sequencing Center for Infectious Disease"/>
            <person name="Wu L."/>
            <person name="Ma J."/>
        </authorList>
    </citation>
    <scope>NUCLEOTIDE SEQUENCE [LARGE SCALE GENOMIC DNA]</scope>
    <source>
        <strain evidence="6">JCM 18531</strain>
    </source>
</reference>
<evidence type="ECO:0000313" key="5">
    <source>
        <dbReference type="EMBL" id="GAA4711514.1"/>
    </source>
</evidence>
<accession>A0ABP8XNQ5</accession>
<feature type="domain" description="Bacterial Ig-like" evidence="4">
    <location>
        <begin position="581"/>
        <end position="655"/>
    </location>
</feature>
<feature type="domain" description="Bacterial Ig-like" evidence="4">
    <location>
        <begin position="496"/>
        <end position="567"/>
    </location>
</feature>
<keyword evidence="3" id="KW-0732">Signal</keyword>
<feature type="compositionally biased region" description="Polar residues" evidence="2">
    <location>
        <begin position="388"/>
        <end position="403"/>
    </location>
</feature>
<feature type="signal peptide" evidence="3">
    <location>
        <begin position="1"/>
        <end position="27"/>
    </location>
</feature>
<proteinExistence type="predicted"/>
<evidence type="ECO:0000256" key="1">
    <source>
        <dbReference type="SAM" id="Coils"/>
    </source>
</evidence>
<protein>
    <recommendedName>
        <fullName evidence="4">Bacterial Ig-like domain-containing protein</fullName>
    </recommendedName>
</protein>
<dbReference type="EMBL" id="BAABKM010000002">
    <property type="protein sequence ID" value="GAA4711514.1"/>
    <property type="molecule type" value="Genomic_DNA"/>
</dbReference>
<name>A0ABP8XNQ5_9ACTN</name>
<feature type="chain" id="PRO_5046769380" description="Bacterial Ig-like domain-containing protein" evidence="3">
    <location>
        <begin position="28"/>
        <end position="822"/>
    </location>
</feature>
<dbReference type="Pfam" id="PF19077">
    <property type="entry name" value="Big_13"/>
    <property type="match status" value="3"/>
</dbReference>
<feature type="coiled-coil region" evidence="1">
    <location>
        <begin position="762"/>
        <end position="808"/>
    </location>
</feature>
<sequence>MTKTLSSILVGALAATLLVSTPGPSSAAVTTEGFESAVPTGWTVKNNSAPVGTTTVLQGETTAFSAHDGPATSYAAMNYQSVGSGAQPTISTWLITPRYTSLSNGDAWSFFTRKAPETLNYPDRLEVRLSTNGGCSPGAGASSVGDFTTLLLTINPTLTVAVYPTVWTQFQGALSGITGGAKAGCLAFRYYVSDAGVSGHNGDYIGIDTYSFDDQPADTTPPDTTITSGPTGITTDPTPTFAFASTEAGSTFACSLDGAAYGACSGPGASHTSVTLDEGAHTFAVRATDDMANTDPTPATRSFIVDAALPDTTITSGPGGPTNDSTPTFAFNSTEADVTFACSLDEAPYEVCSEPDGHTTSVLADGPHTFTVRATDTAGHVEDPPATRSFTVDTNVPDTSITSGPDGLTNDPTPTWGIASTDEGGTFECSVDQAEFSACDAPEVTLPTLSDGEHGVSVRAIDAAGNVDPTPAVRQLTVDTAAPETMIEAVPAYLPDSTPTFGLTAGDGVSTYECALDGAEFVACAGTDGRFTAPLLADGMHTLAVRATDPAGNTDPEAAQVAFTVDTAAPSTSIASGPPAFTSSTAATFAFTSTETGSTYECSVDGAAYAACSGPGTTHTTTALADGAHSFAVRATDRAGNVGATPSQVVFTVDTAAPDTTIASGPTGDTPSTQPTFTFTATETGSTYECSLDGAAYAACSGPGAAHTTQVLAVGAHTFVVRAIDRAGNADQVPAIRSFTVVSPPPSCSADKASVTKARAAVTKATAALTKATKKLKAAKKAGNRKAIAQAKKKVATATKAVKAAKRTLAVATGRLTACQVG</sequence>
<dbReference type="Gene3D" id="2.60.120.200">
    <property type="match status" value="1"/>
</dbReference>
<gene>
    <name evidence="5" type="ORF">GCM10023349_33120</name>
</gene>
<dbReference type="Proteomes" id="UP001499974">
    <property type="component" value="Unassembled WGS sequence"/>
</dbReference>
<dbReference type="InterPro" id="IPR013783">
    <property type="entry name" value="Ig-like_fold"/>
</dbReference>
<dbReference type="NCBIfam" id="NF038128">
    <property type="entry name" value="choice_anch_J"/>
    <property type="match status" value="1"/>
</dbReference>
<evidence type="ECO:0000256" key="2">
    <source>
        <dbReference type="SAM" id="MobiDB-lite"/>
    </source>
</evidence>
<feature type="domain" description="Bacterial Ig-like" evidence="4">
    <location>
        <begin position="316"/>
        <end position="394"/>
    </location>
</feature>